<dbReference type="PRINTS" id="PR00081">
    <property type="entry name" value="GDHRDH"/>
</dbReference>
<gene>
    <name evidence="6" type="ORF">LTR97_006700</name>
</gene>
<dbReference type="Proteomes" id="UP001310594">
    <property type="component" value="Unassembled WGS sequence"/>
</dbReference>
<feature type="chain" id="PRO_5042890911" description="NAD(P)-binding protein" evidence="5">
    <location>
        <begin position="30"/>
        <end position="357"/>
    </location>
</feature>
<evidence type="ECO:0000256" key="4">
    <source>
        <dbReference type="RuleBase" id="RU000363"/>
    </source>
</evidence>
<keyword evidence="3" id="KW-0560">Oxidoreductase</keyword>
<dbReference type="SUPFAM" id="SSF51735">
    <property type="entry name" value="NAD(P)-binding Rossmann-fold domains"/>
    <property type="match status" value="1"/>
</dbReference>
<dbReference type="AlphaFoldDB" id="A0AAN8A0Z2"/>
<proteinExistence type="inferred from homology"/>
<dbReference type="PROSITE" id="PS00061">
    <property type="entry name" value="ADH_SHORT"/>
    <property type="match status" value="1"/>
</dbReference>
<comment type="similarity">
    <text evidence="1 4">Belongs to the short-chain dehydrogenases/reductases (SDR) family.</text>
</comment>
<dbReference type="PRINTS" id="PR00080">
    <property type="entry name" value="SDRFAMILY"/>
</dbReference>
<dbReference type="InterPro" id="IPR002347">
    <property type="entry name" value="SDR_fam"/>
</dbReference>
<dbReference type="InterPro" id="IPR036291">
    <property type="entry name" value="NAD(P)-bd_dom_sf"/>
</dbReference>
<sequence>MAAPIANIALNPLLTAPLWLALTAPQTRNEVTQHLGKYLSQTTIERATGTLKWLAILGAARLGNRLFSELAQNNFRFSSEAHRYDWPKEIALITGGAGGFGSLMCKSLAEKGLTVCCVDRVDVLPPHMKHANIHYFKCDITDNDAVQQLAKDIQDKFGRHPSILVNNAGVAFDHIITTATPAQLRTIFDVNVISHYYLIQAFVPAMIADKKGHVVSLASMASFLSGPGLAPYAGTKAAVLALHEGLQQECRAIYNAPEIKFTIVHPTFAATPIIKAHEDQLRKDGARILAPEVVSDAVVKQILSCKGKQLIIAGDMGWIAGVRGFPQWLQQIMFRFADAPNRRDFARKKVRKESLRG</sequence>
<feature type="signal peptide" evidence="5">
    <location>
        <begin position="1"/>
        <end position="29"/>
    </location>
</feature>
<evidence type="ECO:0000256" key="2">
    <source>
        <dbReference type="ARBA" id="ARBA00022857"/>
    </source>
</evidence>
<dbReference type="EMBL" id="JAVRQU010000009">
    <property type="protein sequence ID" value="KAK5699051.1"/>
    <property type="molecule type" value="Genomic_DNA"/>
</dbReference>
<protein>
    <recommendedName>
        <fullName evidence="8">NAD(P)-binding protein</fullName>
    </recommendedName>
</protein>
<evidence type="ECO:0000256" key="5">
    <source>
        <dbReference type="SAM" id="SignalP"/>
    </source>
</evidence>
<evidence type="ECO:0000256" key="1">
    <source>
        <dbReference type="ARBA" id="ARBA00006484"/>
    </source>
</evidence>
<evidence type="ECO:0000313" key="6">
    <source>
        <dbReference type="EMBL" id="KAK5699051.1"/>
    </source>
</evidence>
<dbReference type="Gene3D" id="3.40.50.720">
    <property type="entry name" value="NAD(P)-binding Rossmann-like Domain"/>
    <property type="match status" value="1"/>
</dbReference>
<evidence type="ECO:0000256" key="3">
    <source>
        <dbReference type="ARBA" id="ARBA00023002"/>
    </source>
</evidence>
<evidence type="ECO:0008006" key="8">
    <source>
        <dbReference type="Google" id="ProtNLM"/>
    </source>
</evidence>
<keyword evidence="5" id="KW-0732">Signal</keyword>
<comment type="caution">
    <text evidence="6">The sequence shown here is derived from an EMBL/GenBank/DDBJ whole genome shotgun (WGS) entry which is preliminary data.</text>
</comment>
<evidence type="ECO:0000313" key="7">
    <source>
        <dbReference type="Proteomes" id="UP001310594"/>
    </source>
</evidence>
<organism evidence="6 7">
    <name type="scientific">Elasticomyces elasticus</name>
    <dbReference type="NCBI Taxonomy" id="574655"/>
    <lineage>
        <taxon>Eukaryota</taxon>
        <taxon>Fungi</taxon>
        <taxon>Dikarya</taxon>
        <taxon>Ascomycota</taxon>
        <taxon>Pezizomycotina</taxon>
        <taxon>Dothideomycetes</taxon>
        <taxon>Dothideomycetidae</taxon>
        <taxon>Mycosphaerellales</taxon>
        <taxon>Teratosphaeriaceae</taxon>
        <taxon>Elasticomyces</taxon>
    </lineage>
</organism>
<accession>A0AAN8A0Z2</accession>
<reference evidence="6" key="1">
    <citation type="submission" date="2023-08" db="EMBL/GenBank/DDBJ databases">
        <title>Black Yeasts Isolated from many extreme environments.</title>
        <authorList>
            <person name="Coleine C."/>
            <person name="Stajich J.E."/>
            <person name="Selbmann L."/>
        </authorList>
    </citation>
    <scope>NUCLEOTIDE SEQUENCE</scope>
    <source>
        <strain evidence="6">CCFEE 5810</strain>
    </source>
</reference>
<name>A0AAN8A0Z2_9PEZI</name>
<dbReference type="PANTHER" id="PTHR24322">
    <property type="entry name" value="PKSB"/>
    <property type="match status" value="1"/>
</dbReference>
<dbReference type="PANTHER" id="PTHR24322:SF736">
    <property type="entry name" value="RETINOL DEHYDROGENASE 10"/>
    <property type="match status" value="1"/>
</dbReference>
<keyword evidence="2" id="KW-0521">NADP</keyword>
<dbReference type="Pfam" id="PF00106">
    <property type="entry name" value="adh_short"/>
    <property type="match status" value="1"/>
</dbReference>
<dbReference type="GO" id="GO:0016616">
    <property type="term" value="F:oxidoreductase activity, acting on the CH-OH group of donors, NAD or NADP as acceptor"/>
    <property type="evidence" value="ECO:0007669"/>
    <property type="project" value="TreeGrafter"/>
</dbReference>
<dbReference type="InterPro" id="IPR020904">
    <property type="entry name" value="Sc_DH/Rdtase_CS"/>
</dbReference>